<dbReference type="PANTHER" id="PTHR38471">
    <property type="entry name" value="FOUR HELIX BUNDLE PROTEIN"/>
    <property type="match status" value="1"/>
</dbReference>
<gene>
    <name evidence="1" type="ORF">EAX61_09310</name>
</gene>
<keyword evidence="2" id="KW-1185">Reference proteome</keyword>
<dbReference type="Gene3D" id="1.20.1440.60">
    <property type="entry name" value="23S rRNA-intervening sequence"/>
    <property type="match status" value="1"/>
</dbReference>
<dbReference type="InterPro" id="IPR036583">
    <property type="entry name" value="23S_rRNA_IVS_sf"/>
</dbReference>
<protein>
    <submittedName>
        <fullName evidence="1">Four helix bundle protein</fullName>
    </submittedName>
</protein>
<accession>A0A3M0G0P9</accession>
<dbReference type="EMBL" id="REFV01000008">
    <property type="protein sequence ID" value="RMB58494.1"/>
    <property type="molecule type" value="Genomic_DNA"/>
</dbReference>
<evidence type="ECO:0000313" key="2">
    <source>
        <dbReference type="Proteomes" id="UP000281985"/>
    </source>
</evidence>
<sequence length="122" mass="13925">MKIFSFEKLNVWQKSRKLSIKIYKSTAQFPAEEKFGLTSQMRRCSISISSNIAEGTGRHSPKDKARFTEIAYGSALELLNQAIISNDLEFLSLENYKEIRREITETTAMLDGLYKSQIGSHL</sequence>
<dbReference type="PANTHER" id="PTHR38471:SF2">
    <property type="entry name" value="FOUR HELIX BUNDLE PROTEIN"/>
    <property type="match status" value="1"/>
</dbReference>
<dbReference type="NCBIfam" id="TIGR02436">
    <property type="entry name" value="four helix bundle protein"/>
    <property type="match status" value="1"/>
</dbReference>
<dbReference type="SUPFAM" id="SSF158446">
    <property type="entry name" value="IVS-encoded protein-like"/>
    <property type="match status" value="1"/>
</dbReference>
<dbReference type="InterPro" id="IPR012657">
    <property type="entry name" value="23S_rRNA-intervening_sequence"/>
</dbReference>
<dbReference type="OrthoDB" id="9811959at2"/>
<dbReference type="Pfam" id="PF05635">
    <property type="entry name" value="23S_rRNA_IVP"/>
    <property type="match status" value="1"/>
</dbReference>
<dbReference type="Proteomes" id="UP000281985">
    <property type="component" value="Unassembled WGS sequence"/>
</dbReference>
<dbReference type="AlphaFoldDB" id="A0A3M0G0P9"/>
<name>A0A3M0G0P9_9FLAO</name>
<proteinExistence type="predicted"/>
<comment type="caution">
    <text evidence="1">The sequence shown here is derived from an EMBL/GenBank/DDBJ whole genome shotgun (WGS) entry which is preliminary data.</text>
</comment>
<evidence type="ECO:0000313" key="1">
    <source>
        <dbReference type="EMBL" id="RMB58494.1"/>
    </source>
</evidence>
<organism evidence="1 2">
    <name type="scientific">Dokdonia sinensis</name>
    <dbReference type="NCBI Taxonomy" id="2479847"/>
    <lineage>
        <taxon>Bacteria</taxon>
        <taxon>Pseudomonadati</taxon>
        <taxon>Bacteroidota</taxon>
        <taxon>Flavobacteriia</taxon>
        <taxon>Flavobacteriales</taxon>
        <taxon>Flavobacteriaceae</taxon>
        <taxon>Dokdonia</taxon>
    </lineage>
</organism>
<dbReference type="RefSeq" id="WP_121917418.1">
    <property type="nucleotide sequence ID" value="NZ_REFV01000008.1"/>
</dbReference>
<dbReference type="CDD" id="cd16377">
    <property type="entry name" value="23S_rRNA_IVP_like"/>
    <property type="match status" value="1"/>
</dbReference>
<reference evidence="1 2" key="1">
    <citation type="submission" date="2018-10" db="EMBL/GenBank/DDBJ databases">
        <title>Dokdonia luteus sp. nov., isolated from sea water.</title>
        <authorList>
            <person name="Zhou L.Y."/>
            <person name="Du Z.J."/>
        </authorList>
    </citation>
    <scope>NUCLEOTIDE SEQUENCE [LARGE SCALE GENOMIC DNA]</scope>
    <source>
        <strain evidence="1 2">SH27</strain>
    </source>
</reference>